<name>A0A0A9E305_ARUDO</name>
<proteinExistence type="predicted"/>
<evidence type="ECO:0000313" key="1">
    <source>
        <dbReference type="EMBL" id="JAD95114.1"/>
    </source>
</evidence>
<dbReference type="AlphaFoldDB" id="A0A0A9E305"/>
<accession>A0A0A9E305</accession>
<protein>
    <submittedName>
        <fullName evidence="1">Uncharacterized protein</fullName>
    </submittedName>
</protein>
<reference evidence="1" key="2">
    <citation type="journal article" date="2015" name="Data Brief">
        <title>Shoot transcriptome of the giant reed, Arundo donax.</title>
        <authorList>
            <person name="Barrero R.A."/>
            <person name="Guerrero F.D."/>
            <person name="Moolhuijzen P."/>
            <person name="Goolsby J.A."/>
            <person name="Tidwell J."/>
            <person name="Bellgard S.E."/>
            <person name="Bellgard M.I."/>
        </authorList>
    </citation>
    <scope>NUCLEOTIDE SEQUENCE</scope>
    <source>
        <tissue evidence="1">Shoot tissue taken approximately 20 cm above the soil surface</tissue>
    </source>
</reference>
<reference evidence="1" key="1">
    <citation type="submission" date="2014-09" db="EMBL/GenBank/DDBJ databases">
        <authorList>
            <person name="Magalhaes I.L.F."/>
            <person name="Oliveira U."/>
            <person name="Santos F.R."/>
            <person name="Vidigal T.H.D.A."/>
            <person name="Brescovit A.D."/>
            <person name="Santos A.J."/>
        </authorList>
    </citation>
    <scope>NUCLEOTIDE SEQUENCE</scope>
    <source>
        <tissue evidence="1">Shoot tissue taken approximately 20 cm above the soil surface</tissue>
    </source>
</reference>
<organism evidence="1">
    <name type="scientific">Arundo donax</name>
    <name type="common">Giant reed</name>
    <name type="synonym">Donax arundinaceus</name>
    <dbReference type="NCBI Taxonomy" id="35708"/>
    <lineage>
        <taxon>Eukaryota</taxon>
        <taxon>Viridiplantae</taxon>
        <taxon>Streptophyta</taxon>
        <taxon>Embryophyta</taxon>
        <taxon>Tracheophyta</taxon>
        <taxon>Spermatophyta</taxon>
        <taxon>Magnoliopsida</taxon>
        <taxon>Liliopsida</taxon>
        <taxon>Poales</taxon>
        <taxon>Poaceae</taxon>
        <taxon>PACMAD clade</taxon>
        <taxon>Arundinoideae</taxon>
        <taxon>Arundineae</taxon>
        <taxon>Arundo</taxon>
    </lineage>
</organism>
<dbReference type="EMBL" id="GBRH01202781">
    <property type="protein sequence ID" value="JAD95114.1"/>
    <property type="molecule type" value="Transcribed_RNA"/>
</dbReference>
<sequence>MLNKMLESCQAWINKHRQEQGVVQQDETHHMQEHADCHCICLFKSPGTRSNDCAKKICSGTRSC</sequence>